<keyword evidence="3" id="KW-1185">Reference proteome</keyword>
<protein>
    <submittedName>
        <fullName evidence="2">Type IV pilus modification protein PilV</fullName>
    </submittedName>
</protein>
<dbReference type="EMBL" id="JASGBI010000001">
    <property type="protein sequence ID" value="MDI9239897.1"/>
    <property type="molecule type" value="Genomic_DNA"/>
</dbReference>
<dbReference type="Proteomes" id="UP001321580">
    <property type="component" value="Unassembled WGS sequence"/>
</dbReference>
<comment type="caution">
    <text evidence="2">The sequence shown here is derived from an EMBL/GenBank/DDBJ whole genome shotgun (WGS) entry which is preliminary data.</text>
</comment>
<keyword evidence="1" id="KW-0472">Membrane</keyword>
<evidence type="ECO:0000256" key="1">
    <source>
        <dbReference type="SAM" id="Phobius"/>
    </source>
</evidence>
<organism evidence="2 3">
    <name type="scientific">Lysobacter stagni</name>
    <dbReference type="NCBI Taxonomy" id="3045172"/>
    <lineage>
        <taxon>Bacteria</taxon>
        <taxon>Pseudomonadati</taxon>
        <taxon>Pseudomonadota</taxon>
        <taxon>Gammaproteobacteria</taxon>
        <taxon>Lysobacterales</taxon>
        <taxon>Lysobacteraceae</taxon>
        <taxon>Lysobacter</taxon>
    </lineage>
</organism>
<dbReference type="NCBIfam" id="TIGR02523">
    <property type="entry name" value="type_IV_pilV"/>
    <property type="match status" value="1"/>
</dbReference>
<feature type="transmembrane region" description="Helical" evidence="1">
    <location>
        <begin position="20"/>
        <end position="42"/>
    </location>
</feature>
<evidence type="ECO:0000313" key="2">
    <source>
        <dbReference type="EMBL" id="MDI9239897.1"/>
    </source>
</evidence>
<evidence type="ECO:0000313" key="3">
    <source>
        <dbReference type="Proteomes" id="UP001321580"/>
    </source>
</evidence>
<reference evidence="2 3" key="1">
    <citation type="submission" date="2023-05" db="EMBL/GenBank/DDBJ databases">
        <title>Lysobacter sp. strain LF1 Genome sequencing and assembly.</title>
        <authorList>
            <person name="Jung Y."/>
        </authorList>
    </citation>
    <scope>NUCLEOTIDE SEQUENCE [LARGE SCALE GENOMIC DNA]</scope>
    <source>
        <strain evidence="2 3">LF1</strain>
    </source>
</reference>
<gene>
    <name evidence="2" type="primary">pilV</name>
    <name evidence="2" type="ORF">QLQ15_13375</name>
</gene>
<keyword evidence="1" id="KW-0812">Transmembrane</keyword>
<sequence>MSKIQCYPARLAKGASLLEVLVAVLVLAVGLLGVAALQATALRNNQSSYERSEAVILSYAMFDVLRANRAAAIAGDYNLAEWTCAVPTAGTRADNERRRWMQAMQRSLGSTACGSVACMNEELCIVGLRWDDARGTGDRTAARTYSIETRTRL</sequence>
<dbReference type="RefSeq" id="WP_283213260.1">
    <property type="nucleotide sequence ID" value="NZ_JASGBI010000001.1"/>
</dbReference>
<accession>A0ABT6XID5</accession>
<proteinExistence type="predicted"/>
<name>A0ABT6XID5_9GAMM</name>
<dbReference type="InterPro" id="IPR013362">
    <property type="entry name" value="Pilus_4_PilV"/>
</dbReference>
<keyword evidence="1" id="KW-1133">Transmembrane helix</keyword>